<organism evidence="16 17">
    <name type="scientific">Ranitomeya imitator</name>
    <name type="common">mimic poison frog</name>
    <dbReference type="NCBI Taxonomy" id="111125"/>
    <lineage>
        <taxon>Eukaryota</taxon>
        <taxon>Metazoa</taxon>
        <taxon>Chordata</taxon>
        <taxon>Craniata</taxon>
        <taxon>Vertebrata</taxon>
        <taxon>Euteleostomi</taxon>
        <taxon>Amphibia</taxon>
        <taxon>Batrachia</taxon>
        <taxon>Anura</taxon>
        <taxon>Neobatrachia</taxon>
        <taxon>Hyloidea</taxon>
        <taxon>Dendrobatidae</taxon>
        <taxon>Dendrobatinae</taxon>
        <taxon>Ranitomeya</taxon>
    </lineage>
</organism>
<evidence type="ECO:0000259" key="14">
    <source>
        <dbReference type="PROSITE" id="PS50011"/>
    </source>
</evidence>
<feature type="non-terminal residue" evidence="16">
    <location>
        <position position="629"/>
    </location>
</feature>
<dbReference type="InterPro" id="IPR043502">
    <property type="entry name" value="DNA/RNA_pol_sf"/>
</dbReference>
<dbReference type="PROSITE" id="PS50011">
    <property type="entry name" value="PROTEIN_KINASE_DOM"/>
    <property type="match status" value="1"/>
</dbReference>
<evidence type="ECO:0000256" key="13">
    <source>
        <dbReference type="SAM" id="MobiDB-lite"/>
    </source>
</evidence>
<dbReference type="InterPro" id="IPR043128">
    <property type="entry name" value="Rev_trsase/Diguanyl_cyclase"/>
</dbReference>
<evidence type="ECO:0000256" key="1">
    <source>
        <dbReference type="ARBA" id="ARBA00022527"/>
    </source>
</evidence>
<dbReference type="PROSITE" id="PS51285">
    <property type="entry name" value="AGC_KINASE_CTER"/>
    <property type="match status" value="1"/>
</dbReference>
<feature type="region of interest" description="Disordered" evidence="13">
    <location>
        <begin position="1"/>
        <end position="26"/>
    </location>
</feature>
<evidence type="ECO:0000313" key="17">
    <source>
        <dbReference type="Proteomes" id="UP001176940"/>
    </source>
</evidence>
<dbReference type="CDD" id="cd01647">
    <property type="entry name" value="RT_LTR"/>
    <property type="match status" value="1"/>
</dbReference>
<dbReference type="CDD" id="cd09274">
    <property type="entry name" value="RNase_HI_RT_Ty3"/>
    <property type="match status" value="1"/>
</dbReference>
<dbReference type="SMART" id="SM00220">
    <property type="entry name" value="S_TKc"/>
    <property type="match status" value="1"/>
</dbReference>
<keyword evidence="3" id="KW-0808">Transferase</keyword>
<evidence type="ECO:0000256" key="3">
    <source>
        <dbReference type="ARBA" id="ARBA00022679"/>
    </source>
</evidence>
<dbReference type="InterPro" id="IPR011009">
    <property type="entry name" value="Kinase-like_dom_sf"/>
</dbReference>
<keyword evidence="4" id="KW-0548">Nucleotidyltransferase</keyword>
<evidence type="ECO:0000256" key="10">
    <source>
        <dbReference type="ARBA" id="ARBA00022840"/>
    </source>
</evidence>
<dbReference type="PROSITE" id="PS00107">
    <property type="entry name" value="PROTEIN_KINASE_ATP"/>
    <property type="match status" value="1"/>
</dbReference>
<dbReference type="InterPro" id="IPR000719">
    <property type="entry name" value="Prot_kinase_dom"/>
</dbReference>
<gene>
    <name evidence="16" type="ORF">RIMI_LOCUS18613695</name>
</gene>
<dbReference type="SUPFAM" id="SSF56112">
    <property type="entry name" value="Protein kinase-like (PK-like)"/>
    <property type="match status" value="1"/>
</dbReference>
<evidence type="ECO:0000256" key="12">
    <source>
        <dbReference type="PROSITE-ProRule" id="PRU10141"/>
    </source>
</evidence>
<keyword evidence="17" id="KW-1185">Reference proteome</keyword>
<keyword evidence="11" id="KW-0695">RNA-directed DNA polymerase</keyword>
<keyword evidence="1" id="KW-0723">Serine/threonine-protein kinase</keyword>
<dbReference type="InterPro" id="IPR008271">
    <property type="entry name" value="Ser/Thr_kinase_AS"/>
</dbReference>
<feature type="non-terminal residue" evidence="16">
    <location>
        <position position="1"/>
    </location>
</feature>
<evidence type="ECO:0000313" key="16">
    <source>
        <dbReference type="EMBL" id="CAJ0963263.1"/>
    </source>
</evidence>
<dbReference type="Gene3D" id="3.30.70.270">
    <property type="match status" value="1"/>
</dbReference>
<dbReference type="EMBL" id="CAUEEQ010057269">
    <property type="protein sequence ID" value="CAJ0963263.1"/>
    <property type="molecule type" value="Genomic_DNA"/>
</dbReference>
<keyword evidence="9" id="KW-0378">Hydrolase</keyword>
<keyword evidence="6 12" id="KW-0547">Nucleotide-binding</keyword>
<reference evidence="16" key="1">
    <citation type="submission" date="2023-07" db="EMBL/GenBank/DDBJ databases">
        <authorList>
            <person name="Stuckert A."/>
        </authorList>
    </citation>
    <scope>NUCLEOTIDE SEQUENCE</scope>
</reference>
<feature type="domain" description="AGC-kinase C-terminal" evidence="15">
    <location>
        <begin position="290"/>
        <end position="345"/>
    </location>
</feature>
<keyword evidence="7" id="KW-0255">Endonuclease</keyword>
<dbReference type="PROSITE" id="PS00108">
    <property type="entry name" value="PROTEIN_KINASE_ST"/>
    <property type="match status" value="1"/>
</dbReference>
<proteinExistence type="predicted"/>
<dbReference type="Gene3D" id="3.10.20.370">
    <property type="match status" value="1"/>
</dbReference>
<evidence type="ECO:0008006" key="18">
    <source>
        <dbReference type="Google" id="ProtNLM"/>
    </source>
</evidence>
<dbReference type="Proteomes" id="UP001176940">
    <property type="component" value="Unassembled WGS sequence"/>
</dbReference>
<dbReference type="Pfam" id="PF00069">
    <property type="entry name" value="Pkinase"/>
    <property type="match status" value="1"/>
</dbReference>
<dbReference type="Gene3D" id="1.10.510.10">
    <property type="entry name" value="Transferase(Phosphotransferase) domain 1"/>
    <property type="match status" value="1"/>
</dbReference>
<dbReference type="Gene3D" id="3.30.200.20">
    <property type="entry name" value="Phosphorylase Kinase, domain 1"/>
    <property type="match status" value="1"/>
</dbReference>
<evidence type="ECO:0000256" key="2">
    <source>
        <dbReference type="ARBA" id="ARBA00022553"/>
    </source>
</evidence>
<dbReference type="InterPro" id="IPR000961">
    <property type="entry name" value="AGC-kinase_C"/>
</dbReference>
<comment type="caution">
    <text evidence="16">The sequence shown here is derived from an EMBL/GenBank/DDBJ whole genome shotgun (WGS) entry which is preliminary data.</text>
</comment>
<accession>A0ABN9MAI2</accession>
<protein>
    <recommendedName>
        <fullName evidence="18">Non-specific serine/threonine protein kinase</fullName>
    </recommendedName>
</protein>
<evidence type="ECO:0000256" key="9">
    <source>
        <dbReference type="ARBA" id="ARBA00022801"/>
    </source>
</evidence>
<name>A0ABN9MAI2_9NEOB</name>
<feature type="binding site" evidence="12">
    <location>
        <position position="71"/>
    </location>
    <ligand>
        <name>ATP</name>
        <dbReference type="ChEBI" id="CHEBI:30616"/>
    </ligand>
</feature>
<keyword evidence="5" id="KW-0540">Nuclease</keyword>
<dbReference type="InterPro" id="IPR041373">
    <property type="entry name" value="RT_RNaseH"/>
</dbReference>
<keyword evidence="10 12" id="KW-0067">ATP-binding</keyword>
<evidence type="ECO:0000256" key="6">
    <source>
        <dbReference type="ARBA" id="ARBA00022741"/>
    </source>
</evidence>
<evidence type="ECO:0000256" key="7">
    <source>
        <dbReference type="ARBA" id="ARBA00022759"/>
    </source>
</evidence>
<sequence>KKRREAEDNGLEEGEPTPGCSRDTGTSSPYDRLDMTNFAFHKVLGRGSFGKVVLTSVLGRNICMAVKMIKKKEVNENIIMRERRILLAARDCPFLCHLYAAHQSRKRAYFIMEYLSGGSLEALIETNGSLNIDYVRFYTAEIVCGLQFLHGHNIVHRDIKPDNIMLDADGHIRIIDLGLAQDGVTSSNNITGVTGTFYYMAPEVLRKKGYGTAVDWWSLGIVVSEMATGHSPFYTGSVSKIAHRAITKGEPEIPSWLDADMQDLIKKLLCKKPQKRLGVSGNIREHPFFTTIGWEDLEERRAQPPFIPFRPVLEKHLMQWPEEKKALNPITGFNYVSPSWARVFCLSFPLYIWVVQNTGADMDIQGASWFTKIDLRGAYNLVRIKQGDEWKTAFNTPEGHFEYLVMPFGLSNAPSVFQSFMYDIFREYLDKFLIVYLDDILVFSDDWESHVKQVEVDASEIGAGAILSQRSSDGSGMKPCAFFSRKFSPAERNYNVGNRELLAMKWAFEGWRHWLEGAKHRVVVLTDHKNLTYLESAKRLNPRQVRWSLFFSRFDFVVSYLPCSKNVKADALSRSFVPDSPGVPEPAGILKEGDIVPVYQIKGISKLVKLCLPKVQCFCDSLTSPPSER</sequence>
<dbReference type="PANTHER" id="PTHR24351">
    <property type="entry name" value="RIBOSOMAL PROTEIN S6 KINASE"/>
    <property type="match status" value="1"/>
</dbReference>
<evidence type="ECO:0000256" key="5">
    <source>
        <dbReference type="ARBA" id="ARBA00022722"/>
    </source>
</evidence>
<keyword evidence="2" id="KW-0597">Phosphoprotein</keyword>
<dbReference type="InterPro" id="IPR017441">
    <property type="entry name" value="Protein_kinase_ATP_BS"/>
</dbReference>
<dbReference type="SUPFAM" id="SSF56672">
    <property type="entry name" value="DNA/RNA polymerases"/>
    <property type="match status" value="1"/>
</dbReference>
<dbReference type="Pfam" id="PF17917">
    <property type="entry name" value="RT_RNaseH"/>
    <property type="match status" value="1"/>
</dbReference>
<feature type="domain" description="Protein kinase" evidence="14">
    <location>
        <begin position="38"/>
        <end position="289"/>
    </location>
</feature>
<dbReference type="Gene3D" id="3.10.10.10">
    <property type="entry name" value="HIV Type 1 Reverse Transcriptase, subunit A, domain 1"/>
    <property type="match status" value="1"/>
</dbReference>
<keyword evidence="8" id="KW-0418">Kinase</keyword>
<evidence type="ECO:0000256" key="8">
    <source>
        <dbReference type="ARBA" id="ARBA00022777"/>
    </source>
</evidence>
<evidence type="ECO:0000256" key="4">
    <source>
        <dbReference type="ARBA" id="ARBA00022695"/>
    </source>
</evidence>
<evidence type="ECO:0000259" key="15">
    <source>
        <dbReference type="PROSITE" id="PS51285"/>
    </source>
</evidence>
<evidence type="ECO:0000256" key="11">
    <source>
        <dbReference type="ARBA" id="ARBA00022918"/>
    </source>
</evidence>